<proteinExistence type="inferred from homology"/>
<sequence>MQKAEQERKQRAELQRKLNEQRQREEEAETAGPSRSPAAFAAAAAKVMDKKVRKASEQMSKIKNQSERQAISRNISDARRKAKVMGEKPDLTREERRREKLAKQLGMPVSKRAPTLGKAPSAKPSSSSSPLSRLKNIREKYNNADHIKLSGKERDRRSIEDIEREYRERRKLTSPGSGSGRTVDDERRKLDQRRKKAMEKKRKKKEPIGFLSDSTDASDVQDLRPTKRAASSTSSKVLTPPRQRQPTIDPADFLPGAPLRPEMLAAARDKEAWREERSKEKGKGMATDRARSTHDSQANQKARGSKGKAAITTHKVTARERFLQMEAEKRAQKQQNSDSSDDGSETEPNEDYNSEESELDVDRRRPSSQGGKSNLPPDVLAMLRRGRDKPSYDSVDSDDDDMEAAIEEVEQEERRAAKIARKEDERELELEMQHAAEKAKRKSQKGRA</sequence>
<evidence type="ECO:0000256" key="1">
    <source>
        <dbReference type="ARBA" id="ARBA00006461"/>
    </source>
</evidence>
<evidence type="ECO:0000256" key="3">
    <source>
        <dbReference type="SAM" id="MobiDB-lite"/>
    </source>
</evidence>
<comment type="caution">
    <text evidence="4">The sequence shown here is derived from an EMBL/GenBank/DDBJ whole genome shotgun (WGS) entry which is preliminary data.</text>
</comment>
<keyword evidence="2" id="KW-0175">Coiled coil</keyword>
<dbReference type="InterPro" id="IPR013256">
    <property type="entry name" value="Chromatin_SPT2"/>
</dbReference>
<dbReference type="SMART" id="SM00784">
    <property type="entry name" value="SPT2"/>
    <property type="match status" value="1"/>
</dbReference>
<dbReference type="AlphaFoldDB" id="A0A066VLY6"/>
<feature type="compositionally biased region" description="Basic and acidic residues" evidence="3">
    <location>
        <begin position="136"/>
        <end position="168"/>
    </location>
</feature>
<reference evidence="4 5" key="1">
    <citation type="submission" date="2014-05" db="EMBL/GenBank/DDBJ databases">
        <title>Draft genome sequence of a rare smut relative, Tilletiaria anomala UBC 951.</title>
        <authorList>
            <consortium name="DOE Joint Genome Institute"/>
            <person name="Toome M."/>
            <person name="Kuo A."/>
            <person name="Henrissat B."/>
            <person name="Lipzen A."/>
            <person name="Tritt A."/>
            <person name="Yoshinaga Y."/>
            <person name="Zane M."/>
            <person name="Barry K."/>
            <person name="Grigoriev I.V."/>
            <person name="Spatafora J.W."/>
            <person name="Aimea M.C."/>
        </authorList>
    </citation>
    <scope>NUCLEOTIDE SEQUENCE [LARGE SCALE GENOMIC DNA]</scope>
    <source>
        <strain evidence="4 5">UBC 951</strain>
    </source>
</reference>
<dbReference type="Pfam" id="PF08243">
    <property type="entry name" value="SPT2"/>
    <property type="match status" value="1"/>
</dbReference>
<feature type="compositionally biased region" description="Acidic residues" evidence="3">
    <location>
        <begin position="395"/>
        <end position="404"/>
    </location>
</feature>
<feature type="compositionally biased region" description="Basic residues" evidence="3">
    <location>
        <begin position="190"/>
        <end position="205"/>
    </location>
</feature>
<feature type="compositionally biased region" description="Basic and acidic residues" evidence="3">
    <location>
        <begin position="317"/>
        <end position="331"/>
    </location>
</feature>
<feature type="region of interest" description="Disordered" evidence="3">
    <location>
        <begin position="420"/>
        <end position="448"/>
    </location>
</feature>
<feature type="compositionally biased region" description="Polar residues" evidence="3">
    <location>
        <begin position="229"/>
        <end position="246"/>
    </location>
</feature>
<organism evidence="4 5">
    <name type="scientific">Tilletiaria anomala (strain ATCC 24038 / CBS 436.72 / UBC 951)</name>
    <dbReference type="NCBI Taxonomy" id="1037660"/>
    <lineage>
        <taxon>Eukaryota</taxon>
        <taxon>Fungi</taxon>
        <taxon>Dikarya</taxon>
        <taxon>Basidiomycota</taxon>
        <taxon>Ustilaginomycotina</taxon>
        <taxon>Exobasidiomycetes</taxon>
        <taxon>Georgefischeriales</taxon>
        <taxon>Tilletiariaceae</taxon>
        <taxon>Tilletiaria</taxon>
    </lineage>
</organism>
<feature type="compositionally biased region" description="Basic and acidic residues" evidence="3">
    <location>
        <begin position="47"/>
        <end position="56"/>
    </location>
</feature>
<evidence type="ECO:0000256" key="2">
    <source>
        <dbReference type="ARBA" id="ARBA00023054"/>
    </source>
</evidence>
<feature type="region of interest" description="Disordered" evidence="3">
    <location>
        <begin position="1"/>
        <end position="404"/>
    </location>
</feature>
<feature type="compositionally biased region" description="Low complexity" evidence="3">
    <location>
        <begin position="118"/>
        <end position="134"/>
    </location>
</feature>
<accession>A0A066VLY6</accession>
<evidence type="ECO:0008006" key="6">
    <source>
        <dbReference type="Google" id="ProtNLM"/>
    </source>
</evidence>
<dbReference type="RefSeq" id="XP_013242060.1">
    <property type="nucleotide sequence ID" value="XM_013386606.1"/>
</dbReference>
<feature type="compositionally biased region" description="Basic residues" evidence="3">
    <location>
        <begin position="439"/>
        <end position="448"/>
    </location>
</feature>
<feature type="compositionally biased region" description="Acidic residues" evidence="3">
    <location>
        <begin position="339"/>
        <end position="359"/>
    </location>
</feature>
<feature type="compositionally biased region" description="Polar residues" evidence="3">
    <location>
        <begin position="57"/>
        <end position="75"/>
    </location>
</feature>
<dbReference type="OrthoDB" id="6259853at2759"/>
<dbReference type="HOGENOM" id="CLU_611371_0_0_1"/>
<feature type="compositionally biased region" description="Basic and acidic residues" evidence="3">
    <location>
        <begin position="267"/>
        <end position="294"/>
    </location>
</feature>
<evidence type="ECO:0000313" key="5">
    <source>
        <dbReference type="Proteomes" id="UP000027361"/>
    </source>
</evidence>
<dbReference type="OMA" id="TCINELN"/>
<dbReference type="EMBL" id="JMSN01000069">
    <property type="protein sequence ID" value="KDN42491.1"/>
    <property type="molecule type" value="Genomic_DNA"/>
</dbReference>
<dbReference type="InParanoid" id="A0A066VLY6"/>
<dbReference type="STRING" id="1037660.A0A066VLY6"/>
<comment type="similarity">
    <text evidence="1">Belongs to the SPT2 family.</text>
</comment>
<name>A0A066VLY6_TILAU</name>
<dbReference type="FunCoup" id="A0A066VLY6">
    <property type="interactions" value="27"/>
</dbReference>
<feature type="compositionally biased region" description="Basic and acidic residues" evidence="3">
    <location>
        <begin position="76"/>
        <end position="102"/>
    </location>
</feature>
<gene>
    <name evidence="4" type="ORF">K437DRAFT_160152</name>
</gene>
<protein>
    <recommendedName>
        <fullName evidence="6">SPT2-domain-containing protein</fullName>
    </recommendedName>
</protein>
<evidence type="ECO:0000313" key="4">
    <source>
        <dbReference type="EMBL" id="KDN42491.1"/>
    </source>
</evidence>
<dbReference type="Proteomes" id="UP000027361">
    <property type="component" value="Unassembled WGS sequence"/>
</dbReference>
<feature type="compositionally biased region" description="Basic and acidic residues" evidence="3">
    <location>
        <begin position="420"/>
        <end position="438"/>
    </location>
</feature>
<dbReference type="GeneID" id="25261730"/>
<keyword evidence="5" id="KW-1185">Reference proteome</keyword>
<feature type="compositionally biased region" description="Basic and acidic residues" evidence="3">
    <location>
        <begin position="1"/>
        <end position="25"/>
    </location>
</feature>